<proteinExistence type="predicted"/>
<name>A0ABP0S9Q9_9DINO</name>
<accession>A0ABP0S9Q9</accession>
<keyword evidence="2" id="KW-1185">Reference proteome</keyword>
<reference evidence="1 2" key="1">
    <citation type="submission" date="2024-02" db="EMBL/GenBank/DDBJ databases">
        <authorList>
            <person name="Chen Y."/>
            <person name="Shah S."/>
            <person name="Dougan E. K."/>
            <person name="Thang M."/>
            <person name="Chan C."/>
        </authorList>
    </citation>
    <scope>NUCLEOTIDE SEQUENCE [LARGE SCALE GENOMIC DNA]</scope>
</reference>
<evidence type="ECO:0000313" key="2">
    <source>
        <dbReference type="Proteomes" id="UP001642464"/>
    </source>
</evidence>
<dbReference type="EMBL" id="CAXAMM010043225">
    <property type="protein sequence ID" value="CAK9109087.1"/>
    <property type="molecule type" value="Genomic_DNA"/>
</dbReference>
<gene>
    <name evidence="1" type="ORF">SCF082_LOCUS50703</name>
</gene>
<comment type="caution">
    <text evidence="1">The sequence shown here is derived from an EMBL/GenBank/DDBJ whole genome shotgun (WGS) entry which is preliminary data.</text>
</comment>
<feature type="non-terminal residue" evidence="1">
    <location>
        <position position="1"/>
    </location>
</feature>
<protein>
    <submittedName>
        <fullName evidence="1">Uncharacterized protein</fullName>
    </submittedName>
</protein>
<sequence length="123" mass="13547">PRLSCSRPCSVDSKALQVASHSCGRRAPFSWPSTPKRPHPHSLLWSRSSHLLRVGAADLMAPSDSAKVAPVLLGVGLLIDVYQDYPIGHHLHDAQAMFFKKIGAWRREAPTLGWRLLDTGCVE</sequence>
<evidence type="ECO:0000313" key="1">
    <source>
        <dbReference type="EMBL" id="CAK9109087.1"/>
    </source>
</evidence>
<dbReference type="Proteomes" id="UP001642464">
    <property type="component" value="Unassembled WGS sequence"/>
</dbReference>
<feature type="non-terminal residue" evidence="1">
    <location>
        <position position="123"/>
    </location>
</feature>
<organism evidence="1 2">
    <name type="scientific">Durusdinium trenchii</name>
    <dbReference type="NCBI Taxonomy" id="1381693"/>
    <lineage>
        <taxon>Eukaryota</taxon>
        <taxon>Sar</taxon>
        <taxon>Alveolata</taxon>
        <taxon>Dinophyceae</taxon>
        <taxon>Suessiales</taxon>
        <taxon>Symbiodiniaceae</taxon>
        <taxon>Durusdinium</taxon>
    </lineage>
</organism>